<sequence length="197" mass="21749">MGDYFERIVDVEVRAEEVGATAARMVEWMVSRGLLSREMSGDGVYSLTVDEGYLPGPDWRLIAREWGDDRRPGPVAVVVGREDHHGGQGEIEPESATCPSCGATTVIIDYPQRWEADPEVWRPFGAAIDQWKQTGTGIAGCGRCGIASPVTEWRWPSGFALGALAFDFWGWPPLTDDFVAEFAARLGHRVEHHSGKF</sequence>
<protein>
    <submittedName>
        <fullName evidence="1">Uncharacterized protein</fullName>
    </submittedName>
</protein>
<gene>
    <name evidence="1" type="ORF">NCTC10797_02853</name>
</gene>
<reference evidence="1 2" key="1">
    <citation type="submission" date="2019-02" db="EMBL/GenBank/DDBJ databases">
        <authorList>
            <consortium name="Pathogen Informatics"/>
        </authorList>
    </citation>
    <scope>NUCLEOTIDE SEQUENCE [LARGE SCALE GENOMIC DNA]</scope>
    <source>
        <strain evidence="1 2">3012STDY6756504</strain>
    </source>
</reference>
<dbReference type="EMBL" id="LR215973">
    <property type="protein sequence ID" value="VFA99074.1"/>
    <property type="molecule type" value="Genomic_DNA"/>
</dbReference>
<dbReference type="Proteomes" id="UP000290439">
    <property type="component" value="Chromosome"/>
</dbReference>
<dbReference type="AlphaFoldDB" id="A0A4U8W3N4"/>
<proteinExistence type="predicted"/>
<name>A0A4U8W3N4_9NOCA</name>
<accession>A0A4U8W3N4</accession>
<organism evidence="1 2">
    <name type="scientific">Nocardia cyriacigeorgica</name>
    <dbReference type="NCBI Taxonomy" id="135487"/>
    <lineage>
        <taxon>Bacteria</taxon>
        <taxon>Bacillati</taxon>
        <taxon>Actinomycetota</taxon>
        <taxon>Actinomycetes</taxon>
        <taxon>Mycobacteriales</taxon>
        <taxon>Nocardiaceae</taxon>
        <taxon>Nocardia</taxon>
    </lineage>
</organism>
<evidence type="ECO:0000313" key="1">
    <source>
        <dbReference type="EMBL" id="VFA99074.1"/>
    </source>
</evidence>
<evidence type="ECO:0000313" key="2">
    <source>
        <dbReference type="Proteomes" id="UP000290439"/>
    </source>
</evidence>
<dbReference type="RefSeq" id="WP_130917434.1">
    <property type="nucleotide sequence ID" value="NZ_JADLPI010000002.1"/>
</dbReference>